<name>X1Q2I7_9ZZZZ</name>
<dbReference type="GO" id="GO:0006260">
    <property type="term" value="P:DNA replication"/>
    <property type="evidence" value="ECO:0007669"/>
    <property type="project" value="InterPro"/>
</dbReference>
<dbReference type="NCBIfam" id="TIGR01610">
    <property type="entry name" value="phage_O_Nterm"/>
    <property type="match status" value="1"/>
</dbReference>
<evidence type="ECO:0000313" key="2">
    <source>
        <dbReference type="EMBL" id="GAI62752.1"/>
    </source>
</evidence>
<protein>
    <recommendedName>
        <fullName evidence="1">Bacteriophage lambda Replication protein O N-terminal domain-containing protein</fullName>
    </recommendedName>
</protein>
<feature type="non-terminal residue" evidence="2">
    <location>
        <position position="196"/>
    </location>
</feature>
<dbReference type="EMBL" id="BARW01001699">
    <property type="protein sequence ID" value="GAI62752.1"/>
    <property type="molecule type" value="Genomic_DNA"/>
</dbReference>
<gene>
    <name evidence="2" type="ORF">S12H4_05212</name>
</gene>
<dbReference type="InterPro" id="IPR006497">
    <property type="entry name" value="Phage_lambda_VrpO_N"/>
</dbReference>
<dbReference type="Gene3D" id="1.10.10.10">
    <property type="entry name" value="Winged helix-like DNA-binding domain superfamily/Winged helix DNA-binding domain"/>
    <property type="match status" value="1"/>
</dbReference>
<reference evidence="2" key="1">
    <citation type="journal article" date="2014" name="Front. Microbiol.">
        <title>High frequency of phylogenetically diverse reductive dehalogenase-homologous genes in deep subseafloor sedimentary metagenomes.</title>
        <authorList>
            <person name="Kawai M."/>
            <person name="Futagami T."/>
            <person name="Toyoda A."/>
            <person name="Takaki Y."/>
            <person name="Nishi S."/>
            <person name="Hori S."/>
            <person name="Arai W."/>
            <person name="Tsubouchi T."/>
            <person name="Morono Y."/>
            <person name="Uchiyama I."/>
            <person name="Ito T."/>
            <person name="Fujiyama A."/>
            <person name="Inagaki F."/>
            <person name="Takami H."/>
        </authorList>
    </citation>
    <scope>NUCLEOTIDE SEQUENCE</scope>
    <source>
        <strain evidence="2">Expedition CK06-06</strain>
    </source>
</reference>
<evidence type="ECO:0000259" key="1">
    <source>
        <dbReference type="Pfam" id="PF04492"/>
    </source>
</evidence>
<sequence length="196" mass="23491">MRKRTKEFYERMNRIMEKLAKTNLSKWEGKYSWVLFRKTFGYGEYKVKISRFKMADLTGMYETHISNTQKRLEERNIIQVNGKIKGFNLNTDEWEKVPLPVPFKKVPLPVLKGTATSTKKGTATSTLITNQITNTPRREDFYIKLSRKEIEKLESENWYRAVMWNYGKFGMEYIEKTIKDYDYDTRMSCWYIYADS</sequence>
<dbReference type="AlphaFoldDB" id="X1Q2I7"/>
<accession>X1Q2I7</accession>
<dbReference type="InterPro" id="IPR036388">
    <property type="entry name" value="WH-like_DNA-bd_sf"/>
</dbReference>
<feature type="domain" description="Bacteriophage lambda Replication protein O N-terminal" evidence="1">
    <location>
        <begin position="11"/>
        <end position="94"/>
    </location>
</feature>
<dbReference type="Pfam" id="PF04492">
    <property type="entry name" value="Phage_rep_O"/>
    <property type="match status" value="1"/>
</dbReference>
<comment type="caution">
    <text evidence="2">The sequence shown here is derived from an EMBL/GenBank/DDBJ whole genome shotgun (WGS) entry which is preliminary data.</text>
</comment>
<organism evidence="2">
    <name type="scientific">marine sediment metagenome</name>
    <dbReference type="NCBI Taxonomy" id="412755"/>
    <lineage>
        <taxon>unclassified sequences</taxon>
        <taxon>metagenomes</taxon>
        <taxon>ecological metagenomes</taxon>
    </lineage>
</organism>
<proteinExistence type="predicted"/>